<evidence type="ECO:0000313" key="2">
    <source>
        <dbReference type="EMBL" id="PAS93821.1"/>
    </source>
</evidence>
<organism evidence="2 3">
    <name type="scientific">Candidatus Dactylopiibacterium carminicum</name>
    <dbReference type="NCBI Taxonomy" id="857335"/>
    <lineage>
        <taxon>Bacteria</taxon>
        <taxon>Pseudomonadati</taxon>
        <taxon>Pseudomonadota</taxon>
        <taxon>Betaproteobacteria</taxon>
        <taxon>Rhodocyclales</taxon>
        <taxon>Rhodocyclaceae</taxon>
        <taxon>Candidatus Dactylopiibacterium</taxon>
    </lineage>
</organism>
<sequence>MKDPSIQGQIRRFFFCGVAGFADETADALGGSAPQCGQFFAVELTLPPHSVHFSSAIESSMSFE</sequence>
<keyword evidence="4" id="KW-1185">Reference proteome</keyword>
<reference evidence="2 3" key="2">
    <citation type="submission" date="2017-07" db="EMBL/GenBank/DDBJ databases">
        <title>Candidatus Dactylopiibacterium carminicum, a nitrogen-fixing symbiont of the cochineal insect Dactylopius coccus and Dactylopius opuntiae (Hemiptera: Coccoidea: Dactylopiidae).</title>
        <authorList>
            <person name="Vera A."/>
        </authorList>
    </citation>
    <scope>NUCLEOTIDE SEQUENCE [LARGE SCALE GENOMIC DNA]</scope>
    <source>
        <strain evidence="2 3">NFDCM</strain>
    </source>
</reference>
<evidence type="ECO:0000313" key="4">
    <source>
        <dbReference type="Proteomes" id="UP000623509"/>
    </source>
</evidence>
<evidence type="ECO:0000313" key="1">
    <source>
        <dbReference type="EMBL" id="KAF7600351.1"/>
    </source>
</evidence>
<name>A0A272EUN7_9RHOO</name>
<dbReference type="AlphaFoldDB" id="A0A272EUN7"/>
<dbReference type="Proteomes" id="UP000623509">
    <property type="component" value="Unassembled WGS sequence"/>
</dbReference>
<dbReference type="EMBL" id="MDUX01000006">
    <property type="protein sequence ID" value="KAF7600351.1"/>
    <property type="molecule type" value="Genomic_DNA"/>
</dbReference>
<protein>
    <submittedName>
        <fullName evidence="2">Uncharacterized protein</fullName>
    </submittedName>
</protein>
<reference evidence="1 4" key="1">
    <citation type="submission" date="2016-08" db="EMBL/GenBank/DDBJ databases">
        <title>Candidatus Dactylopiibacterium carminicum genome sequence.</title>
        <authorList>
            <person name="Ramirez-Puebla S.T."/>
            <person name="Ormeno-Orrillo E."/>
            <person name="Vera-Ponce De Leon A."/>
            <person name="Luis L."/>
            <person name="Sanchez-Flores A."/>
            <person name="Monica R."/>
            <person name="Martinez-Romero E."/>
        </authorList>
    </citation>
    <scope>NUCLEOTIDE SEQUENCE [LARGE SCALE GENOMIC DNA]</scope>
    <source>
        <strain evidence="1">END1</strain>
    </source>
</reference>
<evidence type="ECO:0000313" key="3">
    <source>
        <dbReference type="Proteomes" id="UP000216107"/>
    </source>
</evidence>
<dbReference type="Proteomes" id="UP000216107">
    <property type="component" value="Unassembled WGS sequence"/>
</dbReference>
<comment type="caution">
    <text evidence="2">The sequence shown here is derived from an EMBL/GenBank/DDBJ whole genome shotgun (WGS) entry which is preliminary data.</text>
</comment>
<proteinExistence type="predicted"/>
<gene>
    <name evidence="1" type="ORF">BGI27_02940</name>
    <name evidence="2" type="ORF">CGU29_06185</name>
</gene>
<dbReference type="EMBL" id="NMRN01000012">
    <property type="protein sequence ID" value="PAS93821.1"/>
    <property type="molecule type" value="Genomic_DNA"/>
</dbReference>
<accession>A0A272EUN7</accession>